<feature type="region of interest" description="Disordered" evidence="1">
    <location>
        <begin position="57"/>
        <end position="118"/>
    </location>
</feature>
<reference evidence="2" key="1">
    <citation type="submission" date="2015-12" db="EMBL/GenBank/DDBJ databases">
        <title>De novo transcriptome assembly of four potential Pierce s Disease insect vectors from Arizona vineyards.</title>
        <authorList>
            <person name="Tassone E.E."/>
        </authorList>
    </citation>
    <scope>NUCLEOTIDE SEQUENCE</scope>
</reference>
<name>A0A1B6ECV5_9HEMI</name>
<evidence type="ECO:0000256" key="1">
    <source>
        <dbReference type="SAM" id="MobiDB-lite"/>
    </source>
</evidence>
<feature type="compositionally biased region" description="Basic and acidic residues" evidence="1">
    <location>
        <begin position="310"/>
        <end position="325"/>
    </location>
</feature>
<dbReference type="EMBL" id="GEDC01001571">
    <property type="protein sequence ID" value="JAS35727.1"/>
    <property type="molecule type" value="Transcribed_RNA"/>
</dbReference>
<feature type="region of interest" description="Disordered" evidence="1">
    <location>
        <begin position="298"/>
        <end position="487"/>
    </location>
</feature>
<dbReference type="AlphaFoldDB" id="A0A1B6ECV5"/>
<protein>
    <submittedName>
        <fullName evidence="2">Uncharacterized protein</fullName>
    </submittedName>
</protein>
<feature type="compositionally biased region" description="Polar residues" evidence="1">
    <location>
        <begin position="456"/>
        <end position="473"/>
    </location>
</feature>
<sequence length="487" mass="53591">MPKYDPPSVVKPMPKKYTGKAANPEEAALDSANKILSFGNTNMPSYSRQDSQRVTYRPMNHMSGGVPSRYQDHKMHQMKRQGFGSGSEDDPNHSGEDESVSFIDLPPNNLSKVPEKGILKKPCPYGGDMCMKEKWGTEADSQSDNQEILSQSDNNLGPDMLGGGAISEVERTLKSLNGYHEDILEALRTAASHHRPSSATAASSSSEDLLRRSIAAAVECGYKRAVSQDKLCDGRPSCTGHSQPQTHTVMVEGTSALHHHHHSNRRSDADDDEDDDVPPSCGPIRIRNLEDLIRQLEHHSARHMSPSGSEDIRMSETEADRHYRLDTQSGRLRGREEEPRFVYGRYRQPSGRVPSGPPYHLAEEEGIYETADPDRGAPPCPGDTPDSESDAFIQAQQRLVRSASEEVLPTAGTSTAGPSSHPDPPKREYYPSPLDSGDSSPEMEDPMRSISGPPTEATSSQDTIDSSPITEQSALIRPPKRYPEYKH</sequence>
<proteinExistence type="predicted"/>
<feature type="region of interest" description="Disordered" evidence="1">
    <location>
        <begin position="256"/>
        <end position="284"/>
    </location>
</feature>
<feature type="compositionally biased region" description="Polar residues" evidence="1">
    <location>
        <begin position="139"/>
        <end position="155"/>
    </location>
</feature>
<feature type="region of interest" description="Disordered" evidence="1">
    <location>
        <begin position="137"/>
        <end position="163"/>
    </location>
</feature>
<gene>
    <name evidence="2" type="ORF">g.4296</name>
</gene>
<feature type="region of interest" description="Disordered" evidence="1">
    <location>
        <begin position="1"/>
        <end position="25"/>
    </location>
</feature>
<evidence type="ECO:0000313" key="2">
    <source>
        <dbReference type="EMBL" id="JAS35727.1"/>
    </source>
</evidence>
<organism evidence="2">
    <name type="scientific">Clastoptera arizonana</name>
    <name type="common">Arizona spittle bug</name>
    <dbReference type="NCBI Taxonomy" id="38151"/>
    <lineage>
        <taxon>Eukaryota</taxon>
        <taxon>Metazoa</taxon>
        <taxon>Ecdysozoa</taxon>
        <taxon>Arthropoda</taxon>
        <taxon>Hexapoda</taxon>
        <taxon>Insecta</taxon>
        <taxon>Pterygota</taxon>
        <taxon>Neoptera</taxon>
        <taxon>Paraneoptera</taxon>
        <taxon>Hemiptera</taxon>
        <taxon>Auchenorrhyncha</taxon>
        <taxon>Cercopoidea</taxon>
        <taxon>Clastopteridae</taxon>
        <taxon>Clastoptera</taxon>
    </lineage>
</organism>
<accession>A0A1B6ECV5</accession>